<dbReference type="SUPFAM" id="SSF53850">
    <property type="entry name" value="Periplasmic binding protein-like II"/>
    <property type="match status" value="1"/>
</dbReference>
<gene>
    <name evidence="3" type="ORF">M4486_01890</name>
</gene>
<sequence length="569" mass="62889">MTVPSPHPDPAPSPHPDPSTPRPARRTVLGAAVGAAGLTAVGLSSCGPAAQDSENPPLRIHANDITVYQPNFNPYSPTALQGASGLIFEPLMVYTAMDPEKPVPWVAEKITFGDDGTSAEILVREGIVFTDDHPLTAEDVEYSLLMLRDKPATNGSALPVKDAKRTGERTVEVSFEGPSFAHAPTLGGSYVVPKHIFETLDVEKDAIAEPVGSGPYMLDRFSDQLYTFRRNEKHWAVGDFEVPELYYPSYSTETFNTALQAGEIDWSGGFVANVDKIFVAKDPEHRGYYYPGLGVVNLTFNLEKDLWQDLELRRGISLAIDRAQIADIAMLGYVGPPHPTALPRPTFEQYIAKRYQGKEFEFDPDKAEKVLDDAGYRRGADGVRAAEDGTRLEFPLQIPSGFVDWVSVTQVLNEQLQKIGVRFTPQGVSMESWTEKRNAGSFDVTLSTVSAGASPWFMYRSMLSSEHRSKDGTVLANFQRWYDDDTDELLSAFTATDDEAEQQRCIDGLEDVVVEKLPALPLVTAPNWFNYNTESWSGFPDPDHPYALGAPYSPIDRILVLRELTRTTD</sequence>
<reference evidence="3" key="1">
    <citation type="submission" date="2022-05" db="EMBL/GenBank/DDBJ databases">
        <title>Genomic analysis of Brachybacterium sp. CBA3104.</title>
        <authorList>
            <person name="Roh S.W."/>
            <person name="Kim Y.B."/>
            <person name="Kim Y."/>
        </authorList>
    </citation>
    <scope>NUCLEOTIDE SEQUENCE</scope>
    <source>
        <strain evidence="3">CBA3104</strain>
    </source>
</reference>
<dbReference type="RefSeq" id="WP_249479293.1">
    <property type="nucleotide sequence ID" value="NZ_CP097218.1"/>
</dbReference>
<evidence type="ECO:0000259" key="2">
    <source>
        <dbReference type="Pfam" id="PF00496"/>
    </source>
</evidence>
<dbReference type="InterPro" id="IPR039424">
    <property type="entry name" value="SBP_5"/>
</dbReference>
<dbReference type="Proteomes" id="UP001055868">
    <property type="component" value="Chromosome"/>
</dbReference>
<dbReference type="PIRSF" id="PIRSF002741">
    <property type="entry name" value="MppA"/>
    <property type="match status" value="1"/>
</dbReference>
<evidence type="ECO:0000256" key="1">
    <source>
        <dbReference type="SAM" id="MobiDB-lite"/>
    </source>
</evidence>
<accession>A0ABY4N9R3</accession>
<dbReference type="Pfam" id="PF00496">
    <property type="entry name" value="SBP_bac_5"/>
    <property type="match status" value="1"/>
</dbReference>
<dbReference type="PROSITE" id="PS51318">
    <property type="entry name" value="TAT"/>
    <property type="match status" value="1"/>
</dbReference>
<evidence type="ECO:0000313" key="4">
    <source>
        <dbReference type="Proteomes" id="UP001055868"/>
    </source>
</evidence>
<proteinExistence type="predicted"/>
<dbReference type="Gene3D" id="3.10.105.10">
    <property type="entry name" value="Dipeptide-binding Protein, Domain 3"/>
    <property type="match status" value="1"/>
</dbReference>
<dbReference type="CDD" id="cd08509">
    <property type="entry name" value="PBP2_TmCBP_oligosaccharides_like"/>
    <property type="match status" value="1"/>
</dbReference>
<protein>
    <submittedName>
        <fullName evidence="3">ABC transporter substrate-binding protein</fullName>
    </submittedName>
</protein>
<keyword evidence="4" id="KW-1185">Reference proteome</keyword>
<evidence type="ECO:0000313" key="3">
    <source>
        <dbReference type="EMBL" id="UQN30125.1"/>
    </source>
</evidence>
<organism evidence="3 4">
    <name type="scientific">Brachybacterium kimchii</name>
    <dbReference type="NCBI Taxonomy" id="2942909"/>
    <lineage>
        <taxon>Bacteria</taxon>
        <taxon>Bacillati</taxon>
        <taxon>Actinomycetota</taxon>
        <taxon>Actinomycetes</taxon>
        <taxon>Micrococcales</taxon>
        <taxon>Dermabacteraceae</taxon>
        <taxon>Brachybacterium</taxon>
    </lineage>
</organism>
<name>A0ABY4N9R3_9MICO</name>
<dbReference type="PANTHER" id="PTHR30290">
    <property type="entry name" value="PERIPLASMIC BINDING COMPONENT OF ABC TRANSPORTER"/>
    <property type="match status" value="1"/>
</dbReference>
<feature type="compositionally biased region" description="Pro residues" evidence="1">
    <location>
        <begin position="1"/>
        <end position="21"/>
    </location>
</feature>
<dbReference type="Gene3D" id="3.40.190.10">
    <property type="entry name" value="Periplasmic binding protein-like II"/>
    <property type="match status" value="1"/>
</dbReference>
<dbReference type="InterPro" id="IPR006311">
    <property type="entry name" value="TAT_signal"/>
</dbReference>
<feature type="region of interest" description="Disordered" evidence="1">
    <location>
        <begin position="1"/>
        <end position="24"/>
    </location>
</feature>
<dbReference type="PANTHER" id="PTHR30290:SF82">
    <property type="entry name" value="ABC-TYPE DIPEPTIDE_OLIGOPEPTIDE TRANSPORT SYSTEM, PERIPLASMIC COMPONENT"/>
    <property type="match status" value="1"/>
</dbReference>
<dbReference type="Gene3D" id="3.90.76.10">
    <property type="entry name" value="Dipeptide-binding Protein, Domain 1"/>
    <property type="match status" value="1"/>
</dbReference>
<dbReference type="EMBL" id="CP097218">
    <property type="protein sequence ID" value="UQN30125.1"/>
    <property type="molecule type" value="Genomic_DNA"/>
</dbReference>
<feature type="domain" description="Solute-binding protein family 5" evidence="2">
    <location>
        <begin position="101"/>
        <end position="465"/>
    </location>
</feature>
<dbReference type="InterPro" id="IPR000914">
    <property type="entry name" value="SBP_5_dom"/>
</dbReference>
<dbReference type="InterPro" id="IPR030678">
    <property type="entry name" value="Peptide/Ni-bd"/>
</dbReference>